<protein>
    <submittedName>
        <fullName evidence="1">Putative ovule protein</fullName>
    </submittedName>
</protein>
<feature type="non-terminal residue" evidence="1">
    <location>
        <position position="1"/>
    </location>
</feature>
<organism evidence="1">
    <name type="scientific">Solanum chacoense</name>
    <name type="common">Chaco potato</name>
    <dbReference type="NCBI Taxonomy" id="4108"/>
    <lineage>
        <taxon>Eukaryota</taxon>
        <taxon>Viridiplantae</taxon>
        <taxon>Streptophyta</taxon>
        <taxon>Embryophyta</taxon>
        <taxon>Tracheophyta</taxon>
        <taxon>Spermatophyta</taxon>
        <taxon>Magnoliopsida</taxon>
        <taxon>eudicotyledons</taxon>
        <taxon>Gunneridae</taxon>
        <taxon>Pentapetalae</taxon>
        <taxon>asterids</taxon>
        <taxon>lamiids</taxon>
        <taxon>Solanales</taxon>
        <taxon>Solanaceae</taxon>
        <taxon>Solanoideae</taxon>
        <taxon>Solaneae</taxon>
        <taxon>Solanum</taxon>
    </lineage>
</organism>
<sequence>WHSNRIRCKVLVRSLEEGLNLELLILQNNFLFPTPITQMYSLTKKKNQEYQAFQVGNCYDILDPHVVLKKPFCEPVK</sequence>
<accession>A0A0V0GHW2</accession>
<name>A0A0V0GHW2_SOLCH</name>
<dbReference type="AlphaFoldDB" id="A0A0V0GHW2"/>
<reference evidence="1" key="1">
    <citation type="submission" date="2015-12" db="EMBL/GenBank/DDBJ databases">
        <title>Gene expression during late stages of embryo sac development: a critical building block for successful pollen-pistil interactions.</title>
        <authorList>
            <person name="Liu Y."/>
            <person name="Joly V."/>
            <person name="Sabar M."/>
            <person name="Matton D.P."/>
        </authorList>
    </citation>
    <scope>NUCLEOTIDE SEQUENCE</scope>
</reference>
<dbReference type="EMBL" id="GEDG01040112">
    <property type="protein sequence ID" value="JAP06859.1"/>
    <property type="molecule type" value="Transcribed_RNA"/>
</dbReference>
<proteinExistence type="predicted"/>
<evidence type="ECO:0000313" key="1">
    <source>
        <dbReference type="EMBL" id="JAP06859.1"/>
    </source>
</evidence>